<dbReference type="InterPro" id="IPR058425">
    <property type="entry name" value="DUF8112"/>
</dbReference>
<dbReference type="Proteomes" id="UP000193587">
    <property type="component" value="Unassembled WGS sequence"/>
</dbReference>
<evidence type="ECO:0000259" key="2">
    <source>
        <dbReference type="Pfam" id="PF26417"/>
    </source>
</evidence>
<name>A0A1X4HBC7_HALEZ</name>
<dbReference type="RefSeq" id="WP_080508540.1">
    <property type="nucleotide sequence ID" value="NZ_ATXS01000001.1"/>
</dbReference>
<reference evidence="3 4" key="1">
    <citation type="submission" date="2017-04" db="EMBL/GenBank/DDBJ databases">
        <title>MLSA of the genus Halorubrum.</title>
        <authorList>
            <person name="De La Haba R."/>
            <person name="Sanchez-Porro C."/>
            <person name="Infante-Dominguez C."/>
            <person name="Ventosa A."/>
        </authorList>
    </citation>
    <scope>NUCLEOTIDE SEQUENCE [LARGE SCALE GENOMIC DNA]</scope>
    <source>
        <strain evidence="3 4">DSM 17463</strain>
    </source>
</reference>
<dbReference type="AlphaFoldDB" id="A0A1X4HBC7"/>
<sequence>MTRPTADRTVADRQQLARISLDTDNLICQVCGQPLQEGADVTAYAYRAAGDPAYEIGYVMCGGDGHEHPTVFTRGVREEVLIGHIGTCADVRTQSTTYILLDPTVVVRSPARSSEPHVQSAAPTPRTPIHPPQQEPTPLLTAVREHARSDGGTPRGGSE</sequence>
<feature type="region of interest" description="Disordered" evidence="1">
    <location>
        <begin position="109"/>
        <end position="159"/>
    </location>
</feature>
<comment type="caution">
    <text evidence="3">The sequence shown here is derived from an EMBL/GenBank/DDBJ whole genome shotgun (WGS) entry which is preliminary data.</text>
</comment>
<feature type="domain" description="DUF8112" evidence="2">
    <location>
        <begin position="5"/>
        <end position="111"/>
    </location>
</feature>
<evidence type="ECO:0000313" key="4">
    <source>
        <dbReference type="Proteomes" id="UP000193587"/>
    </source>
</evidence>
<accession>A0A1X4HBC7</accession>
<feature type="compositionally biased region" description="Pro residues" evidence="1">
    <location>
        <begin position="125"/>
        <end position="135"/>
    </location>
</feature>
<organism evidence="3 4">
    <name type="scientific">Halorubrum ezzemoulense DSM 17463</name>
    <dbReference type="NCBI Taxonomy" id="1121945"/>
    <lineage>
        <taxon>Archaea</taxon>
        <taxon>Methanobacteriati</taxon>
        <taxon>Methanobacteriota</taxon>
        <taxon>Stenosarchaea group</taxon>
        <taxon>Halobacteria</taxon>
        <taxon>Halobacteriales</taxon>
        <taxon>Haloferacaceae</taxon>
        <taxon>Halorubrum</taxon>
    </lineage>
</organism>
<protein>
    <recommendedName>
        <fullName evidence="2">DUF8112 domain-containing protein</fullName>
    </recommendedName>
</protein>
<gene>
    <name evidence="3" type="ORF">B9H04_02315</name>
</gene>
<evidence type="ECO:0000313" key="3">
    <source>
        <dbReference type="EMBL" id="OSP10582.1"/>
    </source>
</evidence>
<dbReference type="Pfam" id="PF26417">
    <property type="entry name" value="DUF8112"/>
    <property type="match status" value="1"/>
</dbReference>
<evidence type="ECO:0000256" key="1">
    <source>
        <dbReference type="SAM" id="MobiDB-lite"/>
    </source>
</evidence>
<proteinExistence type="predicted"/>
<dbReference type="EMBL" id="NEDJ01000004">
    <property type="protein sequence ID" value="OSP10582.1"/>
    <property type="molecule type" value="Genomic_DNA"/>
</dbReference>